<reference evidence="2" key="1">
    <citation type="journal article" date="2019" name="Int. J. Syst. Evol. Microbiol.">
        <title>The Global Catalogue of Microorganisms (GCM) 10K type strain sequencing project: providing services to taxonomists for standard genome sequencing and annotation.</title>
        <authorList>
            <consortium name="The Broad Institute Genomics Platform"/>
            <consortium name="The Broad Institute Genome Sequencing Center for Infectious Disease"/>
            <person name="Wu L."/>
            <person name="Ma J."/>
        </authorList>
    </citation>
    <scope>NUCLEOTIDE SEQUENCE [LARGE SCALE GENOMIC DNA]</scope>
    <source>
        <strain evidence="2">KCTC 42742</strain>
    </source>
</reference>
<name>A0ABV7RES8_9NEIS</name>
<dbReference type="Proteomes" id="UP001595741">
    <property type="component" value="Unassembled WGS sequence"/>
</dbReference>
<sequence>MTFTNLSNNQSVYDCLINGQKLPQTCLLCSEGELHKLGHIIPKFVMRWLKFASKKSSFYLNNTETEVSDTLAIRILCDKCEDIFSRHEKAFVDNYFKKYYRKTNPGVISEDIYYFSLSVAWRIMISTPMMRGEEIGDTYYRKLRDIVGSYLIQPNKSIEVDVYVFLADEIAANLPIKSCRTNLLNFSIRQGIFVQNLMYNDYFRATVAPIPLVHFKLGAYYFIVACQDYLQRLSFHKIIDSSKESKVHLLRYSDDLVGFLNHISNGGFLEVIESAIPRDSKYDRIA</sequence>
<evidence type="ECO:0000313" key="2">
    <source>
        <dbReference type="Proteomes" id="UP001595741"/>
    </source>
</evidence>
<organism evidence="1 2">
    <name type="scientific">Vogesella facilis</name>
    <dbReference type="NCBI Taxonomy" id="1655232"/>
    <lineage>
        <taxon>Bacteria</taxon>
        <taxon>Pseudomonadati</taxon>
        <taxon>Pseudomonadota</taxon>
        <taxon>Betaproteobacteria</taxon>
        <taxon>Neisseriales</taxon>
        <taxon>Chromobacteriaceae</taxon>
        <taxon>Vogesella</taxon>
    </lineage>
</organism>
<dbReference type="EMBL" id="JBHRXN010000022">
    <property type="protein sequence ID" value="MFC3532313.1"/>
    <property type="molecule type" value="Genomic_DNA"/>
</dbReference>
<proteinExistence type="predicted"/>
<evidence type="ECO:0008006" key="3">
    <source>
        <dbReference type="Google" id="ProtNLM"/>
    </source>
</evidence>
<evidence type="ECO:0000313" key="1">
    <source>
        <dbReference type="EMBL" id="MFC3532313.1"/>
    </source>
</evidence>
<accession>A0ABV7RES8</accession>
<comment type="caution">
    <text evidence="1">The sequence shown here is derived from an EMBL/GenBank/DDBJ whole genome shotgun (WGS) entry which is preliminary data.</text>
</comment>
<keyword evidence="2" id="KW-1185">Reference proteome</keyword>
<dbReference type="RefSeq" id="WP_386090940.1">
    <property type="nucleotide sequence ID" value="NZ_JBHRXN010000022.1"/>
</dbReference>
<protein>
    <recommendedName>
        <fullName evidence="3">HNH endonuclease</fullName>
    </recommendedName>
</protein>
<gene>
    <name evidence="1" type="ORF">ACFOLG_08955</name>
</gene>